<dbReference type="Proteomes" id="UP000030528">
    <property type="component" value="Unassembled WGS sequence"/>
</dbReference>
<evidence type="ECO:0000313" key="2">
    <source>
        <dbReference type="EMBL" id="KGX92396.1"/>
    </source>
</evidence>
<dbReference type="OrthoDB" id="2314354at2"/>
<dbReference type="eggNOG" id="ENOG50327WX">
    <property type="taxonomic scope" value="Bacteria"/>
</dbReference>
<keyword evidence="3" id="KW-1185">Reference proteome</keyword>
<organism evidence="2 3">
    <name type="scientific">Pontibacillus halophilus JSM 076056 = DSM 19796</name>
    <dbReference type="NCBI Taxonomy" id="1385510"/>
    <lineage>
        <taxon>Bacteria</taxon>
        <taxon>Bacillati</taxon>
        <taxon>Bacillota</taxon>
        <taxon>Bacilli</taxon>
        <taxon>Bacillales</taxon>
        <taxon>Bacillaceae</taxon>
        <taxon>Pontibacillus</taxon>
    </lineage>
</organism>
<feature type="transmembrane region" description="Helical" evidence="1">
    <location>
        <begin position="88"/>
        <end position="109"/>
    </location>
</feature>
<comment type="caution">
    <text evidence="2">The sequence shown here is derived from an EMBL/GenBank/DDBJ whole genome shotgun (WGS) entry which is preliminary data.</text>
</comment>
<feature type="transmembrane region" description="Helical" evidence="1">
    <location>
        <begin position="28"/>
        <end position="50"/>
    </location>
</feature>
<gene>
    <name evidence="2" type="ORF">N781_16785</name>
</gene>
<feature type="transmembrane region" description="Helical" evidence="1">
    <location>
        <begin position="62"/>
        <end position="82"/>
    </location>
</feature>
<evidence type="ECO:0008006" key="4">
    <source>
        <dbReference type="Google" id="ProtNLM"/>
    </source>
</evidence>
<keyword evidence="1" id="KW-0472">Membrane</keyword>
<evidence type="ECO:0000256" key="1">
    <source>
        <dbReference type="SAM" id="Phobius"/>
    </source>
</evidence>
<evidence type="ECO:0000313" key="3">
    <source>
        <dbReference type="Proteomes" id="UP000030528"/>
    </source>
</evidence>
<keyword evidence="1" id="KW-0812">Transmembrane</keyword>
<dbReference type="STRING" id="1385510.GCA_000425205_02075"/>
<reference evidence="2 3" key="1">
    <citation type="submission" date="2013-08" db="EMBL/GenBank/DDBJ databases">
        <authorList>
            <person name="Huang J."/>
            <person name="Wang G."/>
        </authorList>
    </citation>
    <scope>NUCLEOTIDE SEQUENCE [LARGE SCALE GENOMIC DNA]</scope>
    <source>
        <strain evidence="2 3">JSM 076056</strain>
    </source>
</reference>
<sequence>MMNEWFSDFQSAIYQPLRTWAEQSTGNWNILIGLGFSLVMGSVILTFTFYKMIGTEDERTSYILLKCSSFILLTIVLCDTLFPKDYMWTIFFLFKYGLAFLVGAMSMAIQYRRDMA</sequence>
<dbReference type="RefSeq" id="WP_026800454.1">
    <property type="nucleotide sequence ID" value="NZ_AVPE01000006.1"/>
</dbReference>
<name>A0A0A5GGM7_9BACI</name>
<protein>
    <recommendedName>
        <fullName evidence="4">DUF2178 domain-containing protein</fullName>
    </recommendedName>
</protein>
<keyword evidence="1" id="KW-1133">Transmembrane helix</keyword>
<accession>A0A0A5GGM7</accession>
<dbReference type="EMBL" id="AVPE01000006">
    <property type="protein sequence ID" value="KGX92396.1"/>
    <property type="molecule type" value="Genomic_DNA"/>
</dbReference>
<dbReference type="AlphaFoldDB" id="A0A0A5GGM7"/>
<proteinExistence type="predicted"/>